<sequence>MKNLVKGAGVMLGLTLAAAGCTPSNSASDAYIDGDGPSRTLDAGVWTDPDGCDHWIADDGVEGYMSPRLNKDGTPVCRPEAVPGQITGNYRDLLFGRANN</sequence>
<evidence type="ECO:0000256" key="1">
    <source>
        <dbReference type="SAM" id="SignalP"/>
    </source>
</evidence>
<comment type="caution">
    <text evidence="2">The sequence shown here is derived from an EMBL/GenBank/DDBJ whole genome shotgun (WGS) entry which is preliminary data.</text>
</comment>
<dbReference type="EMBL" id="WUWG01000001">
    <property type="protein sequence ID" value="MXU64445.1"/>
    <property type="molecule type" value="Genomic_DNA"/>
</dbReference>
<reference evidence="2 3" key="1">
    <citation type="submission" date="2019-12" db="EMBL/GenBank/DDBJ databases">
        <title>Strain KN286 was isolated from seawater, which was collected from Caroline Seamount in the tropical western Pacific.</title>
        <authorList>
            <person name="Wang Q."/>
        </authorList>
    </citation>
    <scope>NUCLEOTIDE SEQUENCE [LARGE SCALE GENOMIC DNA]</scope>
    <source>
        <strain evidence="2 3">KN286</strain>
    </source>
</reference>
<dbReference type="RefSeq" id="WP_205523949.1">
    <property type="nucleotide sequence ID" value="NZ_WUWG01000001.1"/>
</dbReference>
<organism evidence="2 3">
    <name type="scientific">Oceanomicrobium pacificus</name>
    <dbReference type="NCBI Taxonomy" id="2692916"/>
    <lineage>
        <taxon>Bacteria</taxon>
        <taxon>Pseudomonadati</taxon>
        <taxon>Pseudomonadota</taxon>
        <taxon>Alphaproteobacteria</taxon>
        <taxon>Rhodobacterales</taxon>
        <taxon>Paracoccaceae</taxon>
        <taxon>Oceanomicrobium</taxon>
    </lineage>
</organism>
<feature type="chain" id="PRO_5025645125" description="Lipoprotein" evidence="1">
    <location>
        <begin position="28"/>
        <end position="100"/>
    </location>
</feature>
<keyword evidence="1" id="KW-0732">Signal</keyword>
<accession>A0A6B0TRL1</accession>
<protein>
    <recommendedName>
        <fullName evidence="4">Lipoprotein</fullName>
    </recommendedName>
</protein>
<keyword evidence="3" id="KW-1185">Reference proteome</keyword>
<dbReference type="Proteomes" id="UP000436016">
    <property type="component" value="Unassembled WGS sequence"/>
</dbReference>
<dbReference type="AlphaFoldDB" id="A0A6B0TRL1"/>
<dbReference type="PROSITE" id="PS51257">
    <property type="entry name" value="PROKAR_LIPOPROTEIN"/>
    <property type="match status" value="1"/>
</dbReference>
<feature type="signal peptide" evidence="1">
    <location>
        <begin position="1"/>
        <end position="27"/>
    </location>
</feature>
<name>A0A6B0TRL1_9RHOB</name>
<evidence type="ECO:0000313" key="3">
    <source>
        <dbReference type="Proteomes" id="UP000436016"/>
    </source>
</evidence>
<gene>
    <name evidence="2" type="ORF">GSH16_03220</name>
</gene>
<evidence type="ECO:0000313" key="2">
    <source>
        <dbReference type="EMBL" id="MXU64445.1"/>
    </source>
</evidence>
<proteinExistence type="predicted"/>
<evidence type="ECO:0008006" key="4">
    <source>
        <dbReference type="Google" id="ProtNLM"/>
    </source>
</evidence>